<reference evidence="12" key="1">
    <citation type="submission" date="2018-11" db="EMBL/GenBank/DDBJ databases">
        <authorList>
            <person name="Alioto T."/>
            <person name="Alioto T."/>
        </authorList>
    </citation>
    <scope>NUCLEOTIDE SEQUENCE</scope>
</reference>
<name>A0A8B6BEU9_MYTGA</name>
<evidence type="ECO:0000313" key="12">
    <source>
        <dbReference type="EMBL" id="VDH89754.1"/>
    </source>
</evidence>
<evidence type="ECO:0000256" key="4">
    <source>
        <dbReference type="ARBA" id="ARBA00022729"/>
    </source>
</evidence>
<keyword evidence="13" id="KW-1185">Reference proteome</keyword>
<gene>
    <name evidence="12" type="ORF">MGAL_10B003030</name>
</gene>
<keyword evidence="5" id="KW-0256">Endoplasmic reticulum</keyword>
<dbReference type="InterPro" id="IPR049625">
    <property type="entry name" value="Glyco_transf_61_cat"/>
</dbReference>
<evidence type="ECO:0000256" key="3">
    <source>
        <dbReference type="ARBA" id="ARBA00022679"/>
    </source>
</evidence>
<dbReference type="PANTHER" id="PTHR20961">
    <property type="entry name" value="GLYCOSYLTRANSFERASE"/>
    <property type="match status" value="1"/>
</dbReference>
<dbReference type="PANTHER" id="PTHR20961:SF148">
    <property type="entry name" value="EGF DOMAIN-SPECIFIC O-LINKED N-ACETYLGLUCOSAMINE TRANSFERASE"/>
    <property type="match status" value="1"/>
</dbReference>
<comment type="catalytic activity">
    <reaction evidence="9">
        <text>L-seryl-[protein] + UDP-N-acetyl-alpha-D-glucosamine = 3-O-(N-acetyl-beta-D-glucosaminyl)-L-seryl-[protein] + UDP + H(+)</text>
        <dbReference type="Rhea" id="RHEA:48904"/>
        <dbReference type="Rhea" id="RHEA-COMP:9863"/>
        <dbReference type="Rhea" id="RHEA-COMP:12251"/>
        <dbReference type="ChEBI" id="CHEBI:15378"/>
        <dbReference type="ChEBI" id="CHEBI:29999"/>
        <dbReference type="ChEBI" id="CHEBI:57705"/>
        <dbReference type="ChEBI" id="CHEBI:58223"/>
        <dbReference type="ChEBI" id="CHEBI:90838"/>
        <dbReference type="EC" id="2.4.1.255"/>
    </reaction>
</comment>
<dbReference type="InterPro" id="IPR007657">
    <property type="entry name" value="Glycosyltransferase_61"/>
</dbReference>
<keyword evidence="3 12" id="KW-0808">Transferase</keyword>
<dbReference type="OrthoDB" id="529273at2759"/>
<evidence type="ECO:0000256" key="8">
    <source>
        <dbReference type="ARBA" id="ARBA00042574"/>
    </source>
</evidence>
<dbReference type="GO" id="GO:0097363">
    <property type="term" value="F:protein O-acetylglucosaminyltransferase activity"/>
    <property type="evidence" value="ECO:0007669"/>
    <property type="project" value="UniProtKB-EC"/>
</dbReference>
<keyword evidence="4" id="KW-0732">Signal</keyword>
<accession>A0A8B6BEU9</accession>
<dbReference type="Proteomes" id="UP000596742">
    <property type="component" value="Unassembled WGS sequence"/>
</dbReference>
<evidence type="ECO:0000256" key="1">
    <source>
        <dbReference type="ARBA" id="ARBA00011970"/>
    </source>
</evidence>
<dbReference type="EC" id="2.4.1.255" evidence="1"/>
<comment type="catalytic activity">
    <reaction evidence="10">
        <text>L-threonyl-[protein] + UDP-N-acetyl-alpha-D-glucosamine = 3-O-(N-acetyl-beta-D-glucosaminyl)-L-threonyl-[protein] + UDP + H(+)</text>
        <dbReference type="Rhea" id="RHEA:48908"/>
        <dbReference type="Rhea" id="RHEA-COMP:11060"/>
        <dbReference type="Rhea" id="RHEA-COMP:12252"/>
        <dbReference type="ChEBI" id="CHEBI:15378"/>
        <dbReference type="ChEBI" id="CHEBI:30013"/>
        <dbReference type="ChEBI" id="CHEBI:57705"/>
        <dbReference type="ChEBI" id="CHEBI:58223"/>
        <dbReference type="ChEBI" id="CHEBI:90840"/>
        <dbReference type="EC" id="2.4.1.255"/>
    </reaction>
</comment>
<evidence type="ECO:0000256" key="9">
    <source>
        <dbReference type="ARBA" id="ARBA00048317"/>
    </source>
</evidence>
<proteinExistence type="predicted"/>
<dbReference type="Pfam" id="PF04577">
    <property type="entry name" value="Glyco_transf_61"/>
    <property type="match status" value="1"/>
</dbReference>
<dbReference type="EMBL" id="UYJE01000056">
    <property type="protein sequence ID" value="VDH89754.1"/>
    <property type="molecule type" value="Genomic_DNA"/>
</dbReference>
<evidence type="ECO:0000256" key="6">
    <source>
        <dbReference type="ARBA" id="ARBA00023180"/>
    </source>
</evidence>
<organism evidence="12 13">
    <name type="scientific">Mytilus galloprovincialis</name>
    <name type="common">Mediterranean mussel</name>
    <dbReference type="NCBI Taxonomy" id="29158"/>
    <lineage>
        <taxon>Eukaryota</taxon>
        <taxon>Metazoa</taxon>
        <taxon>Spiralia</taxon>
        <taxon>Lophotrochozoa</taxon>
        <taxon>Mollusca</taxon>
        <taxon>Bivalvia</taxon>
        <taxon>Autobranchia</taxon>
        <taxon>Pteriomorphia</taxon>
        <taxon>Mytilida</taxon>
        <taxon>Mytiloidea</taxon>
        <taxon>Mytilidae</taxon>
        <taxon>Mytilinae</taxon>
        <taxon>Mytilus</taxon>
    </lineage>
</organism>
<evidence type="ECO:0000259" key="11">
    <source>
        <dbReference type="Pfam" id="PF04577"/>
    </source>
</evidence>
<evidence type="ECO:0000256" key="5">
    <source>
        <dbReference type="ARBA" id="ARBA00022824"/>
    </source>
</evidence>
<dbReference type="AlphaFoldDB" id="A0A8B6BEU9"/>
<evidence type="ECO:0000313" key="13">
    <source>
        <dbReference type="Proteomes" id="UP000596742"/>
    </source>
</evidence>
<evidence type="ECO:0000256" key="7">
    <source>
        <dbReference type="ARBA" id="ARBA00040944"/>
    </source>
</evidence>
<comment type="caution">
    <text evidence="12">The sequence shown here is derived from an EMBL/GenBank/DDBJ whole genome shotgun (WGS) entry which is preliminary data.</text>
</comment>
<evidence type="ECO:0000256" key="10">
    <source>
        <dbReference type="ARBA" id="ARBA00049432"/>
    </source>
</evidence>
<sequence length="496" mass="57927">MSSLRNNSEEFSTLPIRPSMNENLVETTIDIPRTETLTNKDTNNVLARMAPRNSTLNGINPGVTRIVKIGATPSYNIISNTYNLRVHEDKSFFFFRENFTIHDQFLNYWSKRNSTQCNGKFQGFANIFVRWMNITIDSSKSQGAFGGENVSQVLRQREYSEMLNPKKGFFQIDCRYRLKYTFARYMNMRGHLPTWLNMVSLPYSLKRQAEIKVISNFTIAIQRYEYANVYHSMNDIFNVFLLHIFFHKDPKDSIILFADGHPKGHIDPLWEKLFGRVIRVRHLKQPVMFREMVWPMLEKFSPLNLFDLKQVSYIDHFRSFVMNKYGITPRSAPNCDNINVLFIWRHDYLSHPRNPKGKLTRKIINENELFYAINASFPDIRFTAADLAPMSMAEQLKLISETDIIIGMHGAGLMLELFLPPKGGLIELLPRNPKNFSKKQHDLFKNITRHIPLHYLQWQNKDKRNEVSDGYTYIPTKIVESLLKTLLGQVCPSGKY</sequence>
<keyword evidence="2 12" id="KW-0328">Glycosyltransferase</keyword>
<feature type="domain" description="Glycosyltransferase 61 catalytic" evidence="11">
    <location>
        <begin position="316"/>
        <end position="425"/>
    </location>
</feature>
<evidence type="ECO:0000256" key="2">
    <source>
        <dbReference type="ARBA" id="ARBA00022676"/>
    </source>
</evidence>
<keyword evidence="6" id="KW-0325">Glycoprotein</keyword>
<protein>
    <recommendedName>
        <fullName evidence="7">EGF domain-specific O-linked N-acetylglucosamine transferase</fullName>
        <ecNumber evidence="1">2.4.1.255</ecNumber>
    </recommendedName>
    <alternativeName>
        <fullName evidence="8">Extracellular O-linked N-acetylglucosamine transferase</fullName>
    </alternativeName>
</protein>